<dbReference type="Proteomes" id="UP000654670">
    <property type="component" value="Unassembled WGS sequence"/>
</dbReference>
<organism evidence="1 2">
    <name type="scientific">Sporolactobacillus putidus</name>
    <dbReference type="NCBI Taxonomy" id="492735"/>
    <lineage>
        <taxon>Bacteria</taxon>
        <taxon>Bacillati</taxon>
        <taxon>Bacillota</taxon>
        <taxon>Bacilli</taxon>
        <taxon>Bacillales</taxon>
        <taxon>Sporolactobacillaceae</taxon>
        <taxon>Sporolactobacillus</taxon>
    </lineage>
</organism>
<accession>A0A917RXU7</accession>
<protein>
    <submittedName>
        <fullName evidence="1">Uncharacterized protein</fullName>
    </submittedName>
</protein>
<sequence length="57" mass="6605">MSTFLFYKEFENGHSRSFDMSRPDAKINTSRLPVALSTFAKSQKINLVDQDKIDNKH</sequence>
<evidence type="ECO:0000313" key="1">
    <source>
        <dbReference type="EMBL" id="GGL41575.1"/>
    </source>
</evidence>
<gene>
    <name evidence="1" type="ORF">GCM10007968_01830</name>
</gene>
<name>A0A917RXU7_9BACL</name>
<dbReference type="EMBL" id="BMOK01000001">
    <property type="protein sequence ID" value="GGL41575.1"/>
    <property type="molecule type" value="Genomic_DNA"/>
</dbReference>
<dbReference type="AlphaFoldDB" id="A0A917RXU7"/>
<keyword evidence="2" id="KW-1185">Reference proteome</keyword>
<comment type="caution">
    <text evidence="1">The sequence shown here is derived from an EMBL/GenBank/DDBJ whole genome shotgun (WGS) entry which is preliminary data.</text>
</comment>
<reference evidence="1" key="2">
    <citation type="submission" date="2020-09" db="EMBL/GenBank/DDBJ databases">
        <authorList>
            <person name="Sun Q."/>
            <person name="Ohkuma M."/>
        </authorList>
    </citation>
    <scope>NUCLEOTIDE SEQUENCE</scope>
    <source>
        <strain evidence="1">JCM 15325</strain>
    </source>
</reference>
<reference evidence="1" key="1">
    <citation type="journal article" date="2014" name="Int. J. Syst. Evol. Microbiol.">
        <title>Complete genome sequence of Corynebacterium casei LMG S-19264T (=DSM 44701T), isolated from a smear-ripened cheese.</title>
        <authorList>
            <consortium name="US DOE Joint Genome Institute (JGI-PGF)"/>
            <person name="Walter F."/>
            <person name="Albersmeier A."/>
            <person name="Kalinowski J."/>
            <person name="Ruckert C."/>
        </authorList>
    </citation>
    <scope>NUCLEOTIDE SEQUENCE</scope>
    <source>
        <strain evidence="1">JCM 15325</strain>
    </source>
</reference>
<proteinExistence type="predicted"/>
<evidence type="ECO:0000313" key="2">
    <source>
        <dbReference type="Proteomes" id="UP000654670"/>
    </source>
</evidence>